<dbReference type="EMBL" id="NMUH01002167">
    <property type="protein sequence ID" value="MQL98298.1"/>
    <property type="molecule type" value="Genomic_DNA"/>
</dbReference>
<evidence type="ECO:0000313" key="2">
    <source>
        <dbReference type="EMBL" id="MQL98298.1"/>
    </source>
</evidence>
<feature type="region of interest" description="Disordered" evidence="1">
    <location>
        <begin position="64"/>
        <end position="168"/>
    </location>
</feature>
<protein>
    <submittedName>
        <fullName evidence="2">Uncharacterized protein</fullName>
    </submittedName>
</protein>
<feature type="compositionally biased region" description="Low complexity" evidence="1">
    <location>
        <begin position="84"/>
        <end position="97"/>
    </location>
</feature>
<reference evidence="2" key="1">
    <citation type="submission" date="2017-07" db="EMBL/GenBank/DDBJ databases">
        <title>Taro Niue Genome Assembly and Annotation.</title>
        <authorList>
            <person name="Atibalentja N."/>
            <person name="Keating K."/>
            <person name="Fields C.J."/>
        </authorList>
    </citation>
    <scope>NUCLEOTIDE SEQUENCE</scope>
    <source>
        <strain evidence="2">Niue_2</strain>
        <tissue evidence="2">Leaf</tissue>
    </source>
</reference>
<evidence type="ECO:0000313" key="3">
    <source>
        <dbReference type="Proteomes" id="UP000652761"/>
    </source>
</evidence>
<feature type="compositionally biased region" description="Polar residues" evidence="1">
    <location>
        <begin position="98"/>
        <end position="108"/>
    </location>
</feature>
<dbReference type="Proteomes" id="UP000652761">
    <property type="component" value="Unassembled WGS sequence"/>
</dbReference>
<dbReference type="AlphaFoldDB" id="A0A843VNW4"/>
<name>A0A843VNW4_COLES</name>
<sequence>MCFYVTITICNFAIYIFPVSTGDYRFTNNVLSTAQQIWLQKFGGARNPVKEFSDKMSRELQQNIQKPDNEVDSKKFNSSQDVKSSSVGLPPGGSLTSQNDVKSSSTGMQPGERFKQIKEQEARRQREREEARRRSEEAVKSHHTNNKEFNLDVLHKQEAQGEHVQKYLSSTENGLACNSNALVDEQSTSNDLQED</sequence>
<accession>A0A843VNW4</accession>
<feature type="compositionally biased region" description="Basic and acidic residues" evidence="1">
    <location>
        <begin position="112"/>
        <end position="165"/>
    </location>
</feature>
<gene>
    <name evidence="2" type="ORF">Taro_031008</name>
</gene>
<organism evidence="2 3">
    <name type="scientific">Colocasia esculenta</name>
    <name type="common">Wild taro</name>
    <name type="synonym">Arum esculentum</name>
    <dbReference type="NCBI Taxonomy" id="4460"/>
    <lineage>
        <taxon>Eukaryota</taxon>
        <taxon>Viridiplantae</taxon>
        <taxon>Streptophyta</taxon>
        <taxon>Embryophyta</taxon>
        <taxon>Tracheophyta</taxon>
        <taxon>Spermatophyta</taxon>
        <taxon>Magnoliopsida</taxon>
        <taxon>Liliopsida</taxon>
        <taxon>Araceae</taxon>
        <taxon>Aroideae</taxon>
        <taxon>Colocasieae</taxon>
        <taxon>Colocasia</taxon>
    </lineage>
</organism>
<comment type="caution">
    <text evidence="2">The sequence shown here is derived from an EMBL/GenBank/DDBJ whole genome shotgun (WGS) entry which is preliminary data.</text>
</comment>
<proteinExistence type="predicted"/>
<keyword evidence="3" id="KW-1185">Reference proteome</keyword>
<dbReference type="OrthoDB" id="10634326at2759"/>
<evidence type="ECO:0000256" key="1">
    <source>
        <dbReference type="SAM" id="MobiDB-lite"/>
    </source>
</evidence>